<dbReference type="AlphaFoldDB" id="B2T1Y4"/>
<dbReference type="Proteomes" id="UP000001739">
    <property type="component" value="Chromosome 1"/>
</dbReference>
<proteinExistence type="predicted"/>
<dbReference type="KEGG" id="bpy:Bphyt_1179"/>
<dbReference type="eggNOG" id="ENOG50315W1">
    <property type="taxonomic scope" value="Bacteria"/>
</dbReference>
<dbReference type="STRING" id="398527.Bphyt_1179"/>
<sequence length="105" mass="11664">MAAFGAPADVVEVARSRPGEDDFEVLPENWDAVEVFTSLGTQWKKSVVSSLSGGGVFYEGLDYSAVESVFRMFGFKRKRHRELFDAVRVMERAALDVLSARASRT</sequence>
<dbReference type="HOGENOM" id="CLU_164689_0_0_4"/>
<reference evidence="1 2" key="1">
    <citation type="journal article" date="2011" name="J. Bacteriol.">
        <title>Complete genome sequence of the plant growth-promoting endophyte Burkholderia phytofirmans strain PsJN.</title>
        <authorList>
            <person name="Weilharter A."/>
            <person name="Mitter B."/>
            <person name="Shin M.V."/>
            <person name="Chain P.S."/>
            <person name="Nowak J."/>
            <person name="Sessitsch A."/>
        </authorList>
    </citation>
    <scope>NUCLEOTIDE SEQUENCE [LARGE SCALE GENOMIC DNA]</scope>
    <source>
        <strain evidence="2">DSM 17436 / LMG 22146 / PsJN</strain>
    </source>
</reference>
<accession>B2T1Y4</accession>
<dbReference type="EMBL" id="CP001052">
    <property type="protein sequence ID" value="ACD15595.1"/>
    <property type="molecule type" value="Genomic_DNA"/>
</dbReference>
<name>B2T1Y4_PARPJ</name>
<organism evidence="1 2">
    <name type="scientific">Paraburkholderia phytofirmans (strain DSM 17436 / LMG 22146 / PsJN)</name>
    <name type="common">Burkholderia phytofirmans</name>
    <dbReference type="NCBI Taxonomy" id="398527"/>
    <lineage>
        <taxon>Bacteria</taxon>
        <taxon>Pseudomonadati</taxon>
        <taxon>Pseudomonadota</taxon>
        <taxon>Betaproteobacteria</taxon>
        <taxon>Burkholderiales</taxon>
        <taxon>Burkholderiaceae</taxon>
        <taxon>Paraburkholderia</taxon>
    </lineage>
</organism>
<dbReference type="OrthoDB" id="6169380at2"/>
<evidence type="ECO:0000313" key="1">
    <source>
        <dbReference type="EMBL" id="ACD15595.1"/>
    </source>
</evidence>
<gene>
    <name evidence="1" type="ordered locus">Bphyt_1179</name>
</gene>
<dbReference type="Pfam" id="PF08809">
    <property type="entry name" value="DUF1799"/>
    <property type="match status" value="1"/>
</dbReference>
<dbReference type="RefSeq" id="WP_012432219.1">
    <property type="nucleotide sequence ID" value="NC_010681.1"/>
</dbReference>
<protein>
    <submittedName>
        <fullName evidence="1">Uncharacterized protein</fullName>
    </submittedName>
</protein>
<evidence type="ECO:0000313" key="2">
    <source>
        <dbReference type="Proteomes" id="UP000001739"/>
    </source>
</evidence>
<dbReference type="InterPro" id="IPR014915">
    <property type="entry name" value="Phage_TLS_TfmB"/>
</dbReference>